<dbReference type="InterPro" id="IPR034804">
    <property type="entry name" value="SQR/QFR_C/D"/>
</dbReference>
<dbReference type="GO" id="GO:0016020">
    <property type="term" value="C:membrane"/>
    <property type="evidence" value="ECO:0007669"/>
    <property type="project" value="InterPro"/>
</dbReference>
<keyword evidence="1" id="KW-0472">Membrane</keyword>
<feature type="transmembrane region" description="Helical" evidence="1">
    <location>
        <begin position="46"/>
        <end position="63"/>
    </location>
</feature>
<evidence type="ECO:0000313" key="2">
    <source>
        <dbReference type="EMBL" id="PWB87979.1"/>
    </source>
</evidence>
<feature type="transmembrane region" description="Helical" evidence="1">
    <location>
        <begin position="160"/>
        <end position="180"/>
    </location>
</feature>
<dbReference type="AlphaFoldDB" id="A0A315XSB0"/>
<reference evidence="2 3" key="1">
    <citation type="submission" date="2017-03" db="EMBL/GenBank/DDBJ databases">
        <title>Genome sequence of Methanobrevibacter thaueri.</title>
        <authorList>
            <person name="Poehlein A."/>
            <person name="Seedorf H."/>
            <person name="Daniel R."/>
        </authorList>
    </citation>
    <scope>NUCLEOTIDE SEQUENCE [LARGE SCALE GENOMIC DNA]</scope>
    <source>
        <strain evidence="2 3">DSM 11995</strain>
    </source>
</reference>
<evidence type="ECO:0000313" key="3">
    <source>
        <dbReference type="Proteomes" id="UP000251717"/>
    </source>
</evidence>
<dbReference type="OrthoDB" id="385140at2157"/>
<dbReference type="RefSeq" id="WP_116591539.1">
    <property type="nucleotide sequence ID" value="NZ_MZGS01000016.1"/>
</dbReference>
<feature type="transmembrane region" description="Helical" evidence="1">
    <location>
        <begin position="115"/>
        <end position="133"/>
    </location>
</feature>
<organism evidence="2 3">
    <name type="scientific">Methanobrevibacter thaueri</name>
    <dbReference type="NCBI Taxonomy" id="190975"/>
    <lineage>
        <taxon>Archaea</taxon>
        <taxon>Methanobacteriati</taxon>
        <taxon>Methanobacteriota</taxon>
        <taxon>Methanomada group</taxon>
        <taxon>Methanobacteria</taxon>
        <taxon>Methanobacteriales</taxon>
        <taxon>Methanobacteriaceae</taxon>
        <taxon>Methanobrevibacter</taxon>
    </lineage>
</organism>
<keyword evidence="1" id="KW-0812">Transmembrane</keyword>
<gene>
    <name evidence="2" type="ORF">MBBTH_05660</name>
</gene>
<accession>A0A315XSB0</accession>
<proteinExistence type="predicted"/>
<keyword evidence="3" id="KW-1185">Reference proteome</keyword>
<sequence length="185" mass="21159">MISLRKINTLLIIVIAVMLLTHALLSLLYLYGAISYSPDFQITGRHLFYPVVAHIIISMYLYFKDKSRGVNRYPKLNSDTRQQMISGIMIVIFASLHILGYSFNPLGEPSTFNISLYHFIVDTMLFVSIALHLRVSIPKFMISFGFLEEKDAHLNFKRKVNWAVAIILIILILGEVVYYVGGALW</sequence>
<dbReference type="EMBL" id="MZGS01000016">
    <property type="protein sequence ID" value="PWB87979.1"/>
    <property type="molecule type" value="Genomic_DNA"/>
</dbReference>
<feature type="transmembrane region" description="Helical" evidence="1">
    <location>
        <begin position="7"/>
        <end position="34"/>
    </location>
</feature>
<protein>
    <recommendedName>
        <fullName evidence="4">Cytochrome b561 bacterial/Ni-hydrogenase domain-containing protein</fullName>
    </recommendedName>
</protein>
<name>A0A315XSB0_9EURY</name>
<dbReference type="Proteomes" id="UP000251717">
    <property type="component" value="Unassembled WGS sequence"/>
</dbReference>
<feature type="transmembrane region" description="Helical" evidence="1">
    <location>
        <begin position="84"/>
        <end position="103"/>
    </location>
</feature>
<evidence type="ECO:0000256" key="1">
    <source>
        <dbReference type="SAM" id="Phobius"/>
    </source>
</evidence>
<keyword evidence="1" id="KW-1133">Transmembrane helix</keyword>
<dbReference type="SUPFAM" id="SSF81343">
    <property type="entry name" value="Fumarate reductase respiratory complex transmembrane subunits"/>
    <property type="match status" value="1"/>
</dbReference>
<evidence type="ECO:0008006" key="4">
    <source>
        <dbReference type="Google" id="ProtNLM"/>
    </source>
</evidence>
<comment type="caution">
    <text evidence="2">The sequence shown here is derived from an EMBL/GenBank/DDBJ whole genome shotgun (WGS) entry which is preliminary data.</text>
</comment>